<dbReference type="Proteomes" id="UP000245946">
    <property type="component" value="Unassembled WGS sequence"/>
</dbReference>
<dbReference type="RefSeq" id="XP_025599170.1">
    <property type="nucleotide sequence ID" value="XM_025742152.1"/>
</dbReference>
<keyword evidence="5" id="KW-1185">Reference proteome</keyword>
<dbReference type="PANTHER" id="PTHR21250">
    <property type="entry name" value="PRE-RRNA-PROCESSING PROTEIN TSR2 HOMOLOG"/>
    <property type="match status" value="1"/>
</dbReference>
<sequence length="190" mass="20419">MSTSAAPLEAPPTPQQLLFARALISTFALWPALRLAVAEEWGGPDSADKADFLLSHLADTHAGALPAEPDLDDLADVLVGYFGDEFETRLEDESADYVAGRIVTLHRLCFGDDEQAANAAVASLEQAASKLRGTAMKTHREANDDGGDSESESDEDGMEVDEAPARPQRAPRPEPEVDEDGFTTVVGRRR</sequence>
<evidence type="ECO:0008006" key="6">
    <source>
        <dbReference type="Google" id="ProtNLM"/>
    </source>
</evidence>
<organism evidence="4 5">
    <name type="scientific">Tilletiopsis washingtonensis</name>
    <dbReference type="NCBI Taxonomy" id="58919"/>
    <lineage>
        <taxon>Eukaryota</taxon>
        <taxon>Fungi</taxon>
        <taxon>Dikarya</taxon>
        <taxon>Basidiomycota</taxon>
        <taxon>Ustilaginomycotina</taxon>
        <taxon>Exobasidiomycetes</taxon>
        <taxon>Entylomatales</taxon>
        <taxon>Entylomatales incertae sedis</taxon>
        <taxon>Tilletiopsis</taxon>
    </lineage>
</organism>
<feature type="compositionally biased region" description="Acidic residues" evidence="3">
    <location>
        <begin position="144"/>
        <end position="162"/>
    </location>
</feature>
<reference evidence="4 5" key="1">
    <citation type="journal article" date="2018" name="Mol. Biol. Evol.">
        <title>Broad Genomic Sampling Reveals a Smut Pathogenic Ancestry of the Fungal Clade Ustilaginomycotina.</title>
        <authorList>
            <person name="Kijpornyongpan T."/>
            <person name="Mondo S.J."/>
            <person name="Barry K."/>
            <person name="Sandor L."/>
            <person name="Lee J."/>
            <person name="Lipzen A."/>
            <person name="Pangilinan J."/>
            <person name="LaButti K."/>
            <person name="Hainaut M."/>
            <person name="Henrissat B."/>
            <person name="Grigoriev I.V."/>
            <person name="Spatafora J.W."/>
            <person name="Aime M.C."/>
        </authorList>
    </citation>
    <scope>NUCLEOTIDE SEQUENCE [LARGE SCALE GENOMIC DNA]</scope>
    <source>
        <strain evidence="4 5">MCA 4186</strain>
    </source>
</reference>
<dbReference type="STRING" id="58919.A0A316ZBG3"/>
<dbReference type="AlphaFoldDB" id="A0A316ZBG3"/>
<evidence type="ECO:0000256" key="3">
    <source>
        <dbReference type="SAM" id="MobiDB-lite"/>
    </source>
</evidence>
<evidence type="ECO:0000256" key="1">
    <source>
        <dbReference type="ARBA" id="ARBA00006524"/>
    </source>
</evidence>
<proteinExistence type="inferred from homology"/>
<dbReference type="OrthoDB" id="263560at2759"/>
<evidence type="ECO:0000256" key="2">
    <source>
        <dbReference type="ARBA" id="ARBA00022552"/>
    </source>
</evidence>
<dbReference type="GeneID" id="37269696"/>
<evidence type="ECO:0000313" key="4">
    <source>
        <dbReference type="EMBL" id="PWN98891.1"/>
    </source>
</evidence>
<gene>
    <name evidence="4" type="ORF">FA09DRAFT_329371</name>
</gene>
<dbReference type="EMBL" id="KZ819290">
    <property type="protein sequence ID" value="PWN98891.1"/>
    <property type="molecule type" value="Genomic_DNA"/>
</dbReference>
<name>A0A316ZBG3_9BASI</name>
<dbReference type="Pfam" id="PF10273">
    <property type="entry name" value="WGG"/>
    <property type="match status" value="1"/>
</dbReference>
<dbReference type="InterPro" id="IPR019398">
    <property type="entry name" value="Pre-rRNA_process_TSR2"/>
</dbReference>
<comment type="similarity">
    <text evidence="1">Belongs to the TSR2 family.</text>
</comment>
<dbReference type="GO" id="GO:0006364">
    <property type="term" value="P:rRNA processing"/>
    <property type="evidence" value="ECO:0007669"/>
    <property type="project" value="UniProtKB-KW"/>
</dbReference>
<keyword evidence="2" id="KW-0698">rRNA processing</keyword>
<feature type="region of interest" description="Disordered" evidence="3">
    <location>
        <begin position="135"/>
        <end position="190"/>
    </location>
</feature>
<protein>
    <recommendedName>
        <fullName evidence="6">Pre-rRNA-processing protein TSR2</fullName>
    </recommendedName>
</protein>
<evidence type="ECO:0000313" key="5">
    <source>
        <dbReference type="Proteomes" id="UP000245946"/>
    </source>
</evidence>
<accession>A0A316ZBG3</accession>